<feature type="domain" description="Right handed beta helix" evidence="2">
    <location>
        <begin position="82"/>
        <end position="241"/>
    </location>
</feature>
<evidence type="ECO:0000313" key="3">
    <source>
        <dbReference type="EMBL" id="BCZ45682.1"/>
    </source>
</evidence>
<feature type="signal peptide" evidence="1">
    <location>
        <begin position="1"/>
        <end position="27"/>
    </location>
</feature>
<dbReference type="SMART" id="SM00710">
    <property type="entry name" value="PbH1"/>
    <property type="match status" value="6"/>
</dbReference>
<dbReference type="SUPFAM" id="SSF51126">
    <property type="entry name" value="Pectin lyase-like"/>
    <property type="match status" value="1"/>
</dbReference>
<keyword evidence="1" id="KW-0732">Signal</keyword>
<evidence type="ECO:0000259" key="2">
    <source>
        <dbReference type="Pfam" id="PF13229"/>
    </source>
</evidence>
<dbReference type="Gene3D" id="2.160.20.10">
    <property type="entry name" value="Single-stranded right-handed beta-helix, Pectin lyase-like"/>
    <property type="match status" value="1"/>
</dbReference>
<dbReference type="RefSeq" id="WP_224037254.1">
    <property type="nucleotide sequence ID" value="NZ_AP024849.1"/>
</dbReference>
<protein>
    <submittedName>
        <fullName evidence="3">Pectate lyase</fullName>
    </submittedName>
</protein>
<dbReference type="InterPro" id="IPR012334">
    <property type="entry name" value="Pectin_lyas_fold"/>
</dbReference>
<dbReference type="Pfam" id="PF13229">
    <property type="entry name" value="Beta_helix"/>
    <property type="match status" value="1"/>
</dbReference>
<evidence type="ECO:0000256" key="1">
    <source>
        <dbReference type="SAM" id="SignalP"/>
    </source>
</evidence>
<evidence type="ECO:0000313" key="4">
    <source>
        <dbReference type="Proteomes" id="UP000824633"/>
    </source>
</evidence>
<sequence>MNKKVVSILTIATLVLSLGTGTVTASAASTDIAALLQAGGTIPAGNYKLTKGVTVTKDIIANKVVIDASGCPSDTIAIVAKANITGITVNNAKRQGISMQDCLGKTLKNCTVNKAQFAGIEVKNNASYITLDHCISNNNFDNAKNGENADGFGIKNGAKNITLNNCSASGNSDDGYDTYTAGANIKFTGCTAENNGSGGNGDGNGFKLGPNLYNGQDGGLITVTGCTAKNNKGVGFLRNHNKVVPIQSGNISTGNIKGQFSWNLN</sequence>
<organism evidence="3 4">
    <name type="scientific">Clostridium gelidum</name>
    <dbReference type="NCBI Taxonomy" id="704125"/>
    <lineage>
        <taxon>Bacteria</taxon>
        <taxon>Bacillati</taxon>
        <taxon>Bacillota</taxon>
        <taxon>Clostridia</taxon>
        <taxon>Eubacteriales</taxon>
        <taxon>Clostridiaceae</taxon>
        <taxon>Clostridium</taxon>
    </lineage>
</organism>
<dbReference type="GO" id="GO:0016829">
    <property type="term" value="F:lyase activity"/>
    <property type="evidence" value="ECO:0007669"/>
    <property type="project" value="UniProtKB-KW"/>
</dbReference>
<reference evidence="4" key="1">
    <citation type="submission" date="2021-07" db="EMBL/GenBank/DDBJ databases">
        <title>Complete genome sequencing of a Clostridium isolate.</title>
        <authorList>
            <person name="Ueki A."/>
            <person name="Tonouchi A."/>
        </authorList>
    </citation>
    <scope>NUCLEOTIDE SEQUENCE [LARGE SCALE GENOMIC DNA]</scope>
    <source>
        <strain evidence="4">C5S11</strain>
    </source>
</reference>
<dbReference type="InterPro" id="IPR011050">
    <property type="entry name" value="Pectin_lyase_fold/virulence"/>
</dbReference>
<gene>
    <name evidence="3" type="ORF">psyc5s11_17490</name>
</gene>
<dbReference type="EMBL" id="AP024849">
    <property type="protein sequence ID" value="BCZ45682.1"/>
    <property type="molecule type" value="Genomic_DNA"/>
</dbReference>
<feature type="chain" id="PRO_5045752471" evidence="1">
    <location>
        <begin position="28"/>
        <end position="265"/>
    </location>
</feature>
<name>A0ABN6IU09_9CLOT</name>
<keyword evidence="3" id="KW-0456">Lyase</keyword>
<dbReference type="InterPro" id="IPR039448">
    <property type="entry name" value="Beta_helix"/>
</dbReference>
<accession>A0ABN6IU09</accession>
<dbReference type="Proteomes" id="UP000824633">
    <property type="component" value="Chromosome"/>
</dbReference>
<dbReference type="InterPro" id="IPR006626">
    <property type="entry name" value="PbH1"/>
</dbReference>
<proteinExistence type="predicted"/>
<keyword evidence="4" id="KW-1185">Reference proteome</keyword>